<gene>
    <name evidence="10" type="ORF">F1728_20480</name>
</gene>
<evidence type="ECO:0000256" key="5">
    <source>
        <dbReference type="ARBA" id="ARBA00022964"/>
    </source>
</evidence>
<keyword evidence="3" id="KW-0479">Metal-binding</keyword>
<evidence type="ECO:0000256" key="1">
    <source>
        <dbReference type="ARBA" id="ARBA00001954"/>
    </source>
</evidence>
<dbReference type="PROSITE" id="PS00082">
    <property type="entry name" value="EXTRADIOL_DIOXYGENAS"/>
    <property type="match status" value="1"/>
</dbReference>
<evidence type="ECO:0000256" key="2">
    <source>
        <dbReference type="ARBA" id="ARBA00008784"/>
    </source>
</evidence>
<dbReference type="InterPro" id="IPR037523">
    <property type="entry name" value="VOC_core"/>
</dbReference>
<evidence type="ECO:0000313" key="11">
    <source>
        <dbReference type="Proteomes" id="UP000427281"/>
    </source>
</evidence>
<organism evidence="10 11">
    <name type="scientific">Gimesia benthica</name>
    <dbReference type="NCBI Taxonomy" id="2608982"/>
    <lineage>
        <taxon>Bacteria</taxon>
        <taxon>Pseudomonadati</taxon>
        <taxon>Planctomycetota</taxon>
        <taxon>Planctomycetia</taxon>
        <taxon>Planctomycetales</taxon>
        <taxon>Planctomycetaceae</taxon>
        <taxon>Gimesia</taxon>
    </lineage>
</organism>
<dbReference type="InterPro" id="IPR029068">
    <property type="entry name" value="Glyas_Bleomycin-R_OHBP_Dase"/>
</dbReference>
<dbReference type="GO" id="GO:0051213">
    <property type="term" value="F:dioxygenase activity"/>
    <property type="evidence" value="ECO:0007669"/>
    <property type="project" value="UniProtKB-KW"/>
</dbReference>
<protein>
    <recommendedName>
        <fullName evidence="9">VOC domain-containing protein</fullName>
    </recommendedName>
</protein>
<evidence type="ECO:0000313" key="10">
    <source>
        <dbReference type="EMBL" id="QGQ24922.1"/>
    </source>
</evidence>
<keyword evidence="5 8" id="KW-0223">Dioxygenase</keyword>
<dbReference type="EMBL" id="CP043930">
    <property type="protein sequence ID" value="QGQ24922.1"/>
    <property type="molecule type" value="Genomic_DNA"/>
</dbReference>
<evidence type="ECO:0000256" key="7">
    <source>
        <dbReference type="ARBA" id="ARBA00023004"/>
    </source>
</evidence>
<keyword evidence="11" id="KW-1185">Reference proteome</keyword>
<reference evidence="10 11" key="1">
    <citation type="submission" date="2019-09" db="EMBL/GenBank/DDBJ databases">
        <title>Gimesia benthica sp. nov., a novel bacterium isolated from deep-sea water of the Northwest Indian Ocean.</title>
        <authorList>
            <person name="Dai X."/>
        </authorList>
    </citation>
    <scope>NUCLEOTIDE SEQUENCE [LARGE SCALE GENOMIC DNA]</scope>
    <source>
        <strain evidence="10 11">E7</strain>
    </source>
</reference>
<dbReference type="GO" id="GO:0008198">
    <property type="term" value="F:ferrous iron binding"/>
    <property type="evidence" value="ECO:0007669"/>
    <property type="project" value="InterPro"/>
</dbReference>
<evidence type="ECO:0000259" key="9">
    <source>
        <dbReference type="PROSITE" id="PS51819"/>
    </source>
</evidence>
<dbReference type="Gene3D" id="3.10.180.10">
    <property type="entry name" value="2,3-Dihydroxybiphenyl 1,2-Dioxygenase, domain 1"/>
    <property type="match status" value="1"/>
</dbReference>
<comment type="cofactor">
    <cofactor evidence="1 8">
        <name>Fe(2+)</name>
        <dbReference type="ChEBI" id="CHEBI:29033"/>
    </cofactor>
</comment>
<name>A0A6I6AH54_9PLAN</name>
<sequence length="167" mass="19119">MIESRCSGRTDMHTCEKRLGELVLRTENREALVAFYREVIGLELFANFDGGTFLKIADDFDGHPQLLAIFDQTWEFSGPQEIEVGMARARTGTLHHFAFAMELEVFEQEKARLEALEIEIMLTDHRQFGWHSIYLYDPDGNSVELVCYDEAILDAAANQRVRESVEG</sequence>
<dbReference type="Pfam" id="PF00903">
    <property type="entry name" value="Glyoxalase"/>
    <property type="match status" value="1"/>
</dbReference>
<keyword evidence="7 8" id="KW-0408">Iron</keyword>
<evidence type="ECO:0000256" key="8">
    <source>
        <dbReference type="RuleBase" id="RU000683"/>
    </source>
</evidence>
<dbReference type="KEGG" id="gim:F1728_20480"/>
<evidence type="ECO:0000256" key="4">
    <source>
        <dbReference type="ARBA" id="ARBA00022797"/>
    </source>
</evidence>
<keyword evidence="6 8" id="KW-0560">Oxidoreductase</keyword>
<evidence type="ECO:0000256" key="3">
    <source>
        <dbReference type="ARBA" id="ARBA00022723"/>
    </source>
</evidence>
<comment type="similarity">
    <text evidence="2 8">Belongs to the extradiol ring-cleavage dioxygenase family.</text>
</comment>
<dbReference type="AlphaFoldDB" id="A0A6I6AH54"/>
<keyword evidence="4 8" id="KW-0058">Aromatic hydrocarbons catabolism</keyword>
<dbReference type="InterPro" id="IPR004360">
    <property type="entry name" value="Glyas_Fos-R_dOase_dom"/>
</dbReference>
<dbReference type="Proteomes" id="UP000427281">
    <property type="component" value="Chromosome"/>
</dbReference>
<proteinExistence type="inferred from homology"/>
<dbReference type="SUPFAM" id="SSF54593">
    <property type="entry name" value="Glyoxalase/Bleomycin resistance protein/Dihydroxybiphenyl dioxygenase"/>
    <property type="match status" value="1"/>
</dbReference>
<dbReference type="PROSITE" id="PS51819">
    <property type="entry name" value="VOC"/>
    <property type="match status" value="1"/>
</dbReference>
<dbReference type="InterPro" id="IPR000486">
    <property type="entry name" value="Xdiol_ring_cleave_dOase_1/2"/>
</dbReference>
<accession>A0A6I6AH54</accession>
<feature type="domain" description="VOC" evidence="9">
    <location>
        <begin position="18"/>
        <end position="148"/>
    </location>
</feature>
<evidence type="ECO:0000256" key="6">
    <source>
        <dbReference type="ARBA" id="ARBA00023002"/>
    </source>
</evidence>